<comment type="caution">
    <text evidence="1">The sequence shown here is derived from an EMBL/GenBank/DDBJ whole genome shotgun (WGS) entry which is preliminary data.</text>
</comment>
<proteinExistence type="predicted"/>
<name>A0ABW1NP83_9ACTN</name>
<dbReference type="RefSeq" id="WP_380758391.1">
    <property type="nucleotide sequence ID" value="NZ_JBHSRF010000050.1"/>
</dbReference>
<dbReference type="InterPro" id="IPR050121">
    <property type="entry name" value="Cytochrome_P450_monoxygenase"/>
</dbReference>
<evidence type="ECO:0000313" key="2">
    <source>
        <dbReference type="Proteomes" id="UP001596137"/>
    </source>
</evidence>
<dbReference type="Proteomes" id="UP001596137">
    <property type="component" value="Unassembled WGS sequence"/>
</dbReference>
<dbReference type="EMBL" id="JBHSRF010000050">
    <property type="protein sequence ID" value="MFC6084870.1"/>
    <property type="molecule type" value="Genomic_DNA"/>
</dbReference>
<keyword evidence="2" id="KW-1185">Reference proteome</keyword>
<evidence type="ECO:0000313" key="1">
    <source>
        <dbReference type="EMBL" id="MFC6084870.1"/>
    </source>
</evidence>
<dbReference type="SUPFAM" id="SSF48264">
    <property type="entry name" value="Cytochrome P450"/>
    <property type="match status" value="1"/>
</dbReference>
<dbReference type="InterPro" id="IPR036396">
    <property type="entry name" value="Cyt_P450_sf"/>
</dbReference>
<dbReference type="PANTHER" id="PTHR24305:SF224">
    <property type="entry name" value="CYTOCHROME P450 313A1-RELATED"/>
    <property type="match status" value="1"/>
</dbReference>
<dbReference type="PANTHER" id="PTHR24305">
    <property type="entry name" value="CYTOCHROME P450"/>
    <property type="match status" value="1"/>
</dbReference>
<protein>
    <submittedName>
        <fullName evidence="1">Cytochrome P450</fullName>
    </submittedName>
</protein>
<dbReference type="Pfam" id="PF00067">
    <property type="entry name" value="p450"/>
    <property type="match status" value="1"/>
</dbReference>
<organism evidence="1 2">
    <name type="scientific">Sphaerisporangium aureirubrum</name>
    <dbReference type="NCBI Taxonomy" id="1544736"/>
    <lineage>
        <taxon>Bacteria</taxon>
        <taxon>Bacillati</taxon>
        <taxon>Actinomycetota</taxon>
        <taxon>Actinomycetes</taxon>
        <taxon>Streptosporangiales</taxon>
        <taxon>Streptosporangiaceae</taxon>
        <taxon>Sphaerisporangium</taxon>
    </lineage>
</organism>
<reference evidence="2" key="1">
    <citation type="journal article" date="2019" name="Int. J. Syst. Evol. Microbiol.">
        <title>The Global Catalogue of Microorganisms (GCM) 10K type strain sequencing project: providing services to taxonomists for standard genome sequencing and annotation.</title>
        <authorList>
            <consortium name="The Broad Institute Genomics Platform"/>
            <consortium name="The Broad Institute Genome Sequencing Center for Infectious Disease"/>
            <person name="Wu L."/>
            <person name="Ma J."/>
        </authorList>
    </citation>
    <scope>NUCLEOTIDE SEQUENCE [LARGE SCALE GENOMIC DNA]</scope>
    <source>
        <strain evidence="2">JCM 30346</strain>
    </source>
</reference>
<dbReference type="Gene3D" id="1.10.630.10">
    <property type="entry name" value="Cytochrome P450"/>
    <property type="match status" value="1"/>
</dbReference>
<accession>A0ABW1NP83</accession>
<dbReference type="InterPro" id="IPR001128">
    <property type="entry name" value="Cyt_P450"/>
</dbReference>
<sequence length="433" mass="48832">MIVLIVFSICAVTLPHWLPPAVIALRMRLFARINGTEGIAIPGDLDVSRFLEVYSHPAADGRSRGAALSDLFWYWLSPGAEIHQEHLEPGPLYDEVARCTRRVLTMPSHAADRLAVSSVRDAYPGRAGLVRLRDQLMPVWAEFYHRVVFGVPCPPGVRDMIVANAEDVADALKCCSLRHMDRRARLTAHLERALREVPHALPVLLDRRQRALYLQGTFFTTAVVQSAEATAHVLMVLARHPEIQRQAADDEKLLDHVIDETLRLYPLFGIAHRVTSAGIDLDDGTAIPEGSVVCFNYLEFHRAGYRDPDRFDPYRRSRPNHIPFGVAVNRPCPAWHLAPLTVRAVTREVLARYTLATTAAHTRSLPNRAPCLAVPRQAARAPRAVALTWLRLRDRWENVGRSLKQLVLGTYMVWHARRLRLCERHFAEHPASP</sequence>
<gene>
    <name evidence="1" type="ORF">ACFP1K_27160</name>
</gene>